<gene>
    <name evidence="1" type="ORF">AG1IA_02645</name>
</gene>
<organism evidence="1 2">
    <name type="scientific">Thanatephorus cucumeris (strain AG1-IA)</name>
    <name type="common">Rice sheath blight fungus</name>
    <name type="synonym">Rhizoctonia solani</name>
    <dbReference type="NCBI Taxonomy" id="983506"/>
    <lineage>
        <taxon>Eukaryota</taxon>
        <taxon>Fungi</taxon>
        <taxon>Dikarya</taxon>
        <taxon>Basidiomycota</taxon>
        <taxon>Agaricomycotina</taxon>
        <taxon>Agaricomycetes</taxon>
        <taxon>Cantharellales</taxon>
        <taxon>Ceratobasidiaceae</taxon>
        <taxon>Rhizoctonia</taxon>
        <taxon>Rhizoctonia solani AG-1</taxon>
    </lineage>
</organism>
<comment type="caution">
    <text evidence="1">The sequence shown here is derived from an EMBL/GenBank/DDBJ whole genome shotgun (WGS) entry which is preliminary data.</text>
</comment>
<reference evidence="1 2" key="1">
    <citation type="journal article" date="2013" name="Nat. Commun.">
        <title>The evolution and pathogenic mechanisms of the rice sheath blight pathogen.</title>
        <authorList>
            <person name="Zheng A."/>
            <person name="Lin R."/>
            <person name="Xu L."/>
            <person name="Qin P."/>
            <person name="Tang C."/>
            <person name="Ai P."/>
            <person name="Zhang D."/>
            <person name="Liu Y."/>
            <person name="Sun Z."/>
            <person name="Feng H."/>
            <person name="Wang Y."/>
            <person name="Chen Y."/>
            <person name="Liang X."/>
            <person name="Fu R."/>
            <person name="Li Q."/>
            <person name="Zhang J."/>
            <person name="Yu X."/>
            <person name="Xie Z."/>
            <person name="Ding L."/>
            <person name="Guan P."/>
            <person name="Tang J."/>
            <person name="Liang Y."/>
            <person name="Wang S."/>
            <person name="Deng Q."/>
            <person name="Li S."/>
            <person name="Zhu J."/>
            <person name="Wang L."/>
            <person name="Liu H."/>
            <person name="Li P."/>
        </authorList>
    </citation>
    <scope>NUCLEOTIDE SEQUENCE [LARGE SCALE GENOMIC DNA]</scope>
    <source>
        <strain evidence="2">AG-1 IA</strain>
    </source>
</reference>
<evidence type="ECO:0000313" key="2">
    <source>
        <dbReference type="Proteomes" id="UP000011668"/>
    </source>
</evidence>
<protein>
    <submittedName>
        <fullName evidence="1">Uncharacterized protein</fullName>
    </submittedName>
</protein>
<dbReference type="AlphaFoldDB" id="L8X2L9"/>
<keyword evidence="2" id="KW-1185">Reference proteome</keyword>
<dbReference type="HOGENOM" id="CLU_2198795_0_0_1"/>
<dbReference type="EMBL" id="AFRT01000579">
    <property type="protein sequence ID" value="ELU43327.1"/>
    <property type="molecule type" value="Genomic_DNA"/>
</dbReference>
<proteinExistence type="predicted"/>
<accession>L8X2L9</accession>
<name>L8X2L9_THACA</name>
<sequence length="108" mass="11911">MSLAKFSRATAGYGSENTAASCGLARGPAWSDTAQPPSLLRKWTSLVCIPAKYEVCSSIASHLDRVSALVWARLQVREPSQTGQWYPPSKWRQPASHSELAYEAVQFR</sequence>
<evidence type="ECO:0000313" key="1">
    <source>
        <dbReference type="EMBL" id="ELU43327.1"/>
    </source>
</evidence>
<dbReference type="Proteomes" id="UP000011668">
    <property type="component" value="Unassembled WGS sequence"/>
</dbReference>